<dbReference type="GO" id="GO:0008289">
    <property type="term" value="F:lipid binding"/>
    <property type="evidence" value="ECO:0007669"/>
    <property type="project" value="InterPro"/>
</dbReference>
<dbReference type="EMBL" id="CM010629">
    <property type="protein sequence ID" value="RID76933.1"/>
    <property type="molecule type" value="Genomic_DNA"/>
</dbReference>
<evidence type="ECO:0000256" key="6">
    <source>
        <dbReference type="ARBA" id="ARBA00023136"/>
    </source>
</evidence>
<dbReference type="SMR" id="A0A398ANM1"/>
<dbReference type="CDD" id="cd00010">
    <property type="entry name" value="AAI_LTSS"/>
    <property type="match status" value="1"/>
</dbReference>
<evidence type="ECO:0000256" key="7">
    <source>
        <dbReference type="ARBA" id="ARBA00023157"/>
    </source>
</evidence>
<dbReference type="AlphaFoldDB" id="A0A398ANM1"/>
<evidence type="ECO:0000256" key="3">
    <source>
        <dbReference type="ARBA" id="ARBA00022475"/>
    </source>
</evidence>
<sequence>MATSFCTLTPFLFILLLSISSVLEAAHHHTAAPAPAVDCSMLILNMADCLSFVSAGGTEAKPASSCCNGLKTVLKTDAECLCEGFKSSASLGVTLNMTKAATLPAACKLHAPSMAACGLSAAPTMAPGLAPGGAAVAAGPNLSFLAPNPSPGNHGSSLLPFSFTTILSTMFFVLFLSRV</sequence>
<evidence type="ECO:0000313" key="13">
    <source>
        <dbReference type="EMBL" id="RID76933.1"/>
    </source>
</evidence>
<dbReference type="PANTHER" id="PTHR33044">
    <property type="entry name" value="BIFUNCTIONAL INHIBITOR/LIPID-TRANSFER PROTEIN/SEED STORAGE 2S ALBUMIN SUPERFAMILY PROTEIN-RELATED"/>
    <property type="match status" value="1"/>
</dbReference>
<evidence type="ECO:0000256" key="8">
    <source>
        <dbReference type="ARBA" id="ARBA00023180"/>
    </source>
</evidence>
<keyword evidence="6 10" id="KW-0472">Membrane</keyword>
<comment type="similarity">
    <text evidence="2">Belongs to the plant LTP family.</text>
</comment>
<reference evidence="13 14" key="1">
    <citation type="submission" date="2018-06" db="EMBL/GenBank/DDBJ databases">
        <title>WGS assembly of Brassica rapa FPsc.</title>
        <authorList>
            <person name="Bowman J."/>
            <person name="Kohchi T."/>
            <person name="Yamato K."/>
            <person name="Jenkins J."/>
            <person name="Shu S."/>
            <person name="Ishizaki K."/>
            <person name="Yamaoka S."/>
            <person name="Nishihama R."/>
            <person name="Nakamura Y."/>
            <person name="Berger F."/>
            <person name="Adam C."/>
            <person name="Aki S."/>
            <person name="Althoff F."/>
            <person name="Araki T."/>
            <person name="Arteaga-Vazquez M."/>
            <person name="Balasubrmanian S."/>
            <person name="Bauer D."/>
            <person name="Boehm C."/>
            <person name="Briginshaw L."/>
            <person name="Caballero-Perez J."/>
            <person name="Catarino B."/>
            <person name="Chen F."/>
            <person name="Chiyoda S."/>
            <person name="Chovatia M."/>
            <person name="Davies K."/>
            <person name="Delmans M."/>
            <person name="Demura T."/>
            <person name="Dierschke T."/>
            <person name="Dolan L."/>
            <person name="Dorantes-Acosta A."/>
            <person name="Eklund D."/>
            <person name="Florent S."/>
            <person name="Flores-Sandoval E."/>
            <person name="Fujiyama A."/>
            <person name="Fukuzawa H."/>
            <person name="Galik B."/>
            <person name="Grimanelli D."/>
            <person name="Grimwood J."/>
            <person name="Grossniklaus U."/>
            <person name="Hamada T."/>
            <person name="Haseloff J."/>
            <person name="Hetherington A."/>
            <person name="Higo A."/>
            <person name="Hirakawa Y."/>
            <person name="Hundley H."/>
            <person name="Ikeda Y."/>
            <person name="Inoue K."/>
            <person name="Inoue S."/>
            <person name="Ishida S."/>
            <person name="Jia Q."/>
            <person name="Kakita M."/>
            <person name="Kanazawa T."/>
            <person name="Kawai Y."/>
            <person name="Kawashima T."/>
            <person name="Kennedy M."/>
            <person name="Kinose K."/>
            <person name="Kinoshita T."/>
            <person name="Kohara Y."/>
            <person name="Koide E."/>
            <person name="Komatsu K."/>
            <person name="Kopischke S."/>
            <person name="Kubo M."/>
            <person name="Kyozuka J."/>
            <person name="Lagercrantz U."/>
            <person name="Lin S."/>
            <person name="Lindquist E."/>
            <person name="Lipzen A."/>
            <person name="Lu C."/>
            <person name="Luna E."/>
            <person name="Martienssen R."/>
            <person name="Minamino N."/>
            <person name="Mizutani M."/>
            <person name="Mizutani M."/>
            <person name="Mochizuki N."/>
            <person name="Monte I."/>
            <person name="Mosher R."/>
            <person name="Nagasaki H."/>
            <person name="Nakagami H."/>
            <person name="Naramoto S."/>
            <person name="Nishitani K."/>
            <person name="Ohtani M."/>
            <person name="Okamoto T."/>
            <person name="Okumura M."/>
            <person name="Phillips J."/>
            <person name="Pollak B."/>
            <person name="Reinders A."/>
            <person name="Roevekamp M."/>
            <person name="Sano R."/>
            <person name="Sawa S."/>
            <person name="Schmid M."/>
            <person name="Shirakawa M."/>
            <person name="Solano R."/>
            <person name="Spunde A."/>
            <person name="Suetsugu N."/>
            <person name="Sugano S."/>
            <person name="Sugiyama A."/>
            <person name="Sun R."/>
            <person name="Suzuki Y."/>
            <person name="Takenaka M."/>
            <person name="Takezawa D."/>
            <person name="Tomogane H."/>
            <person name="Tsuzuki M."/>
            <person name="Ueda T."/>
            <person name="Umeda M."/>
            <person name="Ward J."/>
            <person name="Watanabe Y."/>
            <person name="Yazaki K."/>
            <person name="Yokoyama R."/>
            <person name="Yoshitake Y."/>
            <person name="Yotsui I."/>
            <person name="Zachgo S."/>
            <person name="Schmutz J."/>
        </authorList>
    </citation>
    <scope>NUCLEOTIDE SEQUENCE [LARGE SCALE GENOMIC DNA]</scope>
    <source>
        <strain evidence="14">cv. B-3</strain>
    </source>
</reference>
<accession>A0A398ANM1</accession>
<dbReference type="FunFam" id="1.10.110.10:FF:000001">
    <property type="entry name" value="Bifunctional inhibitor/lipid-transfer protein/seed storage 2S albumin superfamily protein"/>
    <property type="match status" value="1"/>
</dbReference>
<keyword evidence="3" id="KW-1003">Cell membrane</keyword>
<dbReference type="InterPro" id="IPR043325">
    <property type="entry name" value="LTSS"/>
</dbReference>
<evidence type="ECO:0000256" key="10">
    <source>
        <dbReference type="SAM" id="Phobius"/>
    </source>
</evidence>
<keyword evidence="9" id="KW-0449">Lipoprotein</keyword>
<dbReference type="GO" id="GO:0006869">
    <property type="term" value="P:lipid transport"/>
    <property type="evidence" value="ECO:0007669"/>
    <property type="project" value="InterPro"/>
</dbReference>
<keyword evidence="4" id="KW-0336">GPI-anchor</keyword>
<keyword evidence="7" id="KW-1015">Disulfide bond</keyword>
<dbReference type="SMART" id="SM00499">
    <property type="entry name" value="AAI"/>
    <property type="match status" value="1"/>
</dbReference>
<keyword evidence="5 11" id="KW-0732">Signal</keyword>
<keyword evidence="10" id="KW-0812">Transmembrane</keyword>
<feature type="domain" description="Bifunctional inhibitor/plant lipid transfer protein/seed storage helical" evidence="12">
    <location>
        <begin position="39"/>
        <end position="117"/>
    </location>
</feature>
<evidence type="ECO:0000256" key="4">
    <source>
        <dbReference type="ARBA" id="ARBA00022622"/>
    </source>
</evidence>
<dbReference type="Pfam" id="PF14368">
    <property type="entry name" value="LTP_2"/>
    <property type="match status" value="1"/>
</dbReference>
<organism evidence="13 14">
    <name type="scientific">Brassica campestris</name>
    <name type="common">Field mustard</name>
    <dbReference type="NCBI Taxonomy" id="3711"/>
    <lineage>
        <taxon>Eukaryota</taxon>
        <taxon>Viridiplantae</taxon>
        <taxon>Streptophyta</taxon>
        <taxon>Embryophyta</taxon>
        <taxon>Tracheophyta</taxon>
        <taxon>Spermatophyta</taxon>
        <taxon>Magnoliopsida</taxon>
        <taxon>eudicotyledons</taxon>
        <taxon>Gunneridae</taxon>
        <taxon>Pentapetalae</taxon>
        <taxon>rosids</taxon>
        <taxon>malvids</taxon>
        <taxon>Brassicales</taxon>
        <taxon>Brassicaceae</taxon>
        <taxon>Brassiceae</taxon>
        <taxon>Brassica</taxon>
    </lineage>
</organism>
<keyword evidence="8" id="KW-0325">Glycoprotein</keyword>
<evidence type="ECO:0000256" key="9">
    <source>
        <dbReference type="ARBA" id="ARBA00023288"/>
    </source>
</evidence>
<dbReference type="InterPro" id="IPR016140">
    <property type="entry name" value="Bifunc_inhib/LTP/seed_store"/>
</dbReference>
<evidence type="ECO:0000313" key="14">
    <source>
        <dbReference type="Proteomes" id="UP000264353"/>
    </source>
</evidence>
<name>A0A398ANM1_BRACM</name>
<feature type="transmembrane region" description="Helical" evidence="10">
    <location>
        <begin position="158"/>
        <end position="176"/>
    </location>
</feature>
<dbReference type="Proteomes" id="UP000264353">
    <property type="component" value="Chromosome A2"/>
</dbReference>
<dbReference type="GO" id="GO:0098552">
    <property type="term" value="C:side of membrane"/>
    <property type="evidence" value="ECO:0007669"/>
    <property type="project" value="UniProtKB-KW"/>
</dbReference>
<proteinExistence type="inferred from homology"/>
<evidence type="ECO:0000256" key="11">
    <source>
        <dbReference type="SAM" id="SignalP"/>
    </source>
</evidence>
<feature type="chain" id="PRO_5017244233" description="Bifunctional inhibitor/plant lipid transfer protein/seed storage helical domain-containing protein" evidence="11">
    <location>
        <begin position="26"/>
        <end position="179"/>
    </location>
</feature>
<evidence type="ECO:0000256" key="1">
    <source>
        <dbReference type="ARBA" id="ARBA00004609"/>
    </source>
</evidence>
<evidence type="ECO:0000256" key="5">
    <source>
        <dbReference type="ARBA" id="ARBA00022729"/>
    </source>
</evidence>
<gene>
    <name evidence="13" type="ORF">BRARA_B03881</name>
</gene>
<keyword evidence="10" id="KW-1133">Transmembrane helix</keyword>
<comment type="subcellular location">
    <subcellularLocation>
        <location evidence="1">Cell membrane</location>
        <topology evidence="1">Lipid-anchor</topology>
        <topology evidence="1">GPI-anchor</topology>
    </subcellularLocation>
</comment>
<dbReference type="PRINTS" id="PR00382">
    <property type="entry name" value="LIPIDTRNSFER"/>
</dbReference>
<evidence type="ECO:0000256" key="2">
    <source>
        <dbReference type="ARBA" id="ARBA00009748"/>
    </source>
</evidence>
<dbReference type="SUPFAM" id="SSF47699">
    <property type="entry name" value="Bifunctional inhibitor/lipid-transfer protein/seed storage 2S albumin"/>
    <property type="match status" value="1"/>
</dbReference>
<protein>
    <recommendedName>
        <fullName evidence="12">Bifunctional inhibitor/plant lipid transfer protein/seed storage helical domain-containing protein</fullName>
    </recommendedName>
</protein>
<feature type="signal peptide" evidence="11">
    <location>
        <begin position="1"/>
        <end position="25"/>
    </location>
</feature>
<dbReference type="Gene3D" id="1.10.110.10">
    <property type="entry name" value="Plant lipid-transfer and hydrophobic proteins"/>
    <property type="match status" value="1"/>
</dbReference>
<dbReference type="GO" id="GO:0005886">
    <property type="term" value="C:plasma membrane"/>
    <property type="evidence" value="ECO:0007669"/>
    <property type="project" value="UniProtKB-SubCell"/>
</dbReference>
<evidence type="ECO:0000259" key="12">
    <source>
        <dbReference type="SMART" id="SM00499"/>
    </source>
</evidence>
<dbReference type="InterPro" id="IPR000528">
    <property type="entry name" value="Plant_nsLTP"/>
</dbReference>
<dbReference type="InterPro" id="IPR036312">
    <property type="entry name" value="Bifun_inhib/LTP/seed_sf"/>
</dbReference>